<keyword evidence="1" id="KW-0472">Membrane</keyword>
<evidence type="ECO:0008006" key="4">
    <source>
        <dbReference type="Google" id="ProtNLM"/>
    </source>
</evidence>
<keyword evidence="1" id="KW-1133">Transmembrane helix</keyword>
<dbReference type="Proteomes" id="UP000824504">
    <property type="component" value="Chromosome"/>
</dbReference>
<sequence length="215" mass="22836">MGILDDRAPAAGAHTVDFHFDDAVEREAVQRAYRADFARFAKRRRIAFLVRVATTVLAVGLIAMGVALVASSFTTIANEYLATRHVPGADGSISIATDGSYALAQTEGGELPACSVVSADTGLPVDLEGWTLDGDPPLSTWRFDATAGRYQVTCEGGNDGMVAYAADSVPMLQHGYLGIVLQALPFLLIGVGLFWGGKFAARRICPESMRPMIPS</sequence>
<organism evidence="2 3">
    <name type="scientific">Tessaracoccus palaemonis</name>
    <dbReference type="NCBI Taxonomy" id="2829499"/>
    <lineage>
        <taxon>Bacteria</taxon>
        <taxon>Bacillati</taxon>
        <taxon>Actinomycetota</taxon>
        <taxon>Actinomycetes</taxon>
        <taxon>Propionibacteriales</taxon>
        <taxon>Propionibacteriaceae</taxon>
        <taxon>Tessaracoccus</taxon>
    </lineage>
</organism>
<feature type="transmembrane region" description="Helical" evidence="1">
    <location>
        <begin position="176"/>
        <end position="195"/>
    </location>
</feature>
<proteinExistence type="predicted"/>
<dbReference type="RefSeq" id="WP_219080466.1">
    <property type="nucleotide sequence ID" value="NZ_CP079216.1"/>
</dbReference>
<gene>
    <name evidence="2" type="ORF">KDB89_09390</name>
</gene>
<name>A0ABX8SF17_9ACTN</name>
<keyword evidence="1" id="KW-0812">Transmembrane</keyword>
<dbReference type="EMBL" id="CP079216">
    <property type="protein sequence ID" value="QXT61996.1"/>
    <property type="molecule type" value="Genomic_DNA"/>
</dbReference>
<evidence type="ECO:0000313" key="2">
    <source>
        <dbReference type="EMBL" id="QXT61996.1"/>
    </source>
</evidence>
<keyword evidence="3" id="KW-1185">Reference proteome</keyword>
<feature type="transmembrane region" description="Helical" evidence="1">
    <location>
        <begin position="48"/>
        <end position="70"/>
    </location>
</feature>
<accession>A0ABX8SF17</accession>
<reference evidence="2 3" key="1">
    <citation type="submission" date="2021-07" db="EMBL/GenBank/DDBJ databases">
        <title>complete genome sequencing of Tessaracoccus sp.J1M15.</title>
        <authorList>
            <person name="Bae J.-W."/>
            <person name="Kim D.-y."/>
        </authorList>
    </citation>
    <scope>NUCLEOTIDE SEQUENCE [LARGE SCALE GENOMIC DNA]</scope>
    <source>
        <strain evidence="2 3">J1M15</strain>
    </source>
</reference>
<evidence type="ECO:0000256" key="1">
    <source>
        <dbReference type="SAM" id="Phobius"/>
    </source>
</evidence>
<evidence type="ECO:0000313" key="3">
    <source>
        <dbReference type="Proteomes" id="UP000824504"/>
    </source>
</evidence>
<protein>
    <recommendedName>
        <fullName evidence="4">DUF3068 domain-containing protein</fullName>
    </recommendedName>
</protein>